<dbReference type="SUPFAM" id="SSF52540">
    <property type="entry name" value="P-loop containing nucleoside triphosphate hydrolases"/>
    <property type="match status" value="1"/>
</dbReference>
<dbReference type="GO" id="GO:0016301">
    <property type="term" value="F:kinase activity"/>
    <property type="evidence" value="ECO:0007669"/>
    <property type="project" value="UniProtKB-KW"/>
</dbReference>
<feature type="domain" description="Phosphoribulokinase/uridine kinase" evidence="1">
    <location>
        <begin position="38"/>
        <end position="152"/>
    </location>
</feature>
<dbReference type="Proteomes" id="UP000249842">
    <property type="component" value="Unassembled WGS sequence"/>
</dbReference>
<keyword evidence="2" id="KW-0808">Transferase</keyword>
<organism evidence="2 3">
    <name type="scientific">Phenylobacterium hankyongense</name>
    <dbReference type="NCBI Taxonomy" id="1813876"/>
    <lineage>
        <taxon>Bacteria</taxon>
        <taxon>Pseudomonadati</taxon>
        <taxon>Pseudomonadota</taxon>
        <taxon>Alphaproteobacteria</taxon>
        <taxon>Caulobacterales</taxon>
        <taxon>Caulobacteraceae</taxon>
        <taxon>Phenylobacterium</taxon>
    </lineage>
</organism>
<comment type="caution">
    <text evidence="2">The sequence shown here is derived from an EMBL/GenBank/DDBJ whole genome shotgun (WGS) entry which is preliminary data.</text>
</comment>
<evidence type="ECO:0000313" key="2">
    <source>
        <dbReference type="EMBL" id="RAK61858.1"/>
    </source>
</evidence>
<dbReference type="EMBL" id="QFYP01000001">
    <property type="protein sequence ID" value="RAK61858.1"/>
    <property type="molecule type" value="Genomic_DNA"/>
</dbReference>
<dbReference type="OrthoDB" id="455474at2"/>
<name>A0A328BA06_9CAUL</name>
<evidence type="ECO:0000259" key="1">
    <source>
        <dbReference type="Pfam" id="PF00485"/>
    </source>
</evidence>
<dbReference type="GO" id="GO:0005524">
    <property type="term" value="F:ATP binding"/>
    <property type="evidence" value="ECO:0007669"/>
    <property type="project" value="InterPro"/>
</dbReference>
<dbReference type="PANTHER" id="PTHR10285">
    <property type="entry name" value="URIDINE KINASE"/>
    <property type="match status" value="1"/>
</dbReference>
<keyword evidence="2" id="KW-0418">Kinase</keyword>
<evidence type="ECO:0000313" key="3">
    <source>
        <dbReference type="Proteomes" id="UP000249842"/>
    </source>
</evidence>
<sequence length="279" mass="31521">MKAEALPESFRETVELVCEPLAARAARLRQVRRRTLTLGICGAQGSGKSTIVAVTKRLLEKRGLSTVALSLDDFYLPKAAREQLARDVHPLLATRGPPGTHDIRLAGAVLDQLRIKGRVALPSFDKATDNRRPRGGWETVATPVDIVLFEGWCVGAVAQGAAALRQPVNDLERDDDPQAVWRTYVNDQLDRPYQELFARYQELIMLKAPSFETVLVWRTEQEHKLRARTGQGMSDAEVARFIAHYERLTRWILAEMPERARWVVQLDETRRPLPEVPLD</sequence>
<dbReference type="Gene3D" id="3.40.50.300">
    <property type="entry name" value="P-loop containing nucleotide triphosphate hydrolases"/>
    <property type="match status" value="1"/>
</dbReference>
<proteinExistence type="predicted"/>
<accession>A0A328BA06</accession>
<reference evidence="3" key="1">
    <citation type="submission" date="2018-05" db="EMBL/GenBank/DDBJ databases">
        <authorList>
            <person name="Li X."/>
        </authorList>
    </citation>
    <scope>NUCLEOTIDE SEQUENCE [LARGE SCALE GENOMIC DNA]</scope>
    <source>
        <strain evidence="3">HKS-05</strain>
    </source>
</reference>
<dbReference type="Pfam" id="PF00485">
    <property type="entry name" value="PRK"/>
    <property type="match status" value="1"/>
</dbReference>
<protein>
    <submittedName>
        <fullName evidence="2">Kinase</fullName>
    </submittedName>
</protein>
<dbReference type="InterPro" id="IPR006083">
    <property type="entry name" value="PRK/URK"/>
</dbReference>
<keyword evidence="3" id="KW-1185">Reference proteome</keyword>
<gene>
    <name evidence="2" type="ORF">DJ021_16055</name>
</gene>
<dbReference type="AlphaFoldDB" id="A0A328BA06"/>
<dbReference type="InterPro" id="IPR027417">
    <property type="entry name" value="P-loop_NTPase"/>
</dbReference>